<evidence type="ECO:0000313" key="2">
    <source>
        <dbReference type="Proteomes" id="UP000033121"/>
    </source>
</evidence>
<comment type="caution">
    <text evidence="1">The sequence shown here is derived from an EMBL/GenBank/DDBJ whole genome shotgun (WGS) entry which is preliminary data.</text>
</comment>
<gene>
    <name evidence="1" type="ORF">FPE01S_01_04200</name>
</gene>
<reference evidence="1 2" key="1">
    <citation type="submission" date="2015-04" db="EMBL/GenBank/DDBJ databases">
        <title>Whole genome shotgun sequence of Flavihumibacter petaseus NBRC 106054.</title>
        <authorList>
            <person name="Miyazawa S."/>
            <person name="Hosoyama A."/>
            <person name="Hashimoto M."/>
            <person name="Noguchi M."/>
            <person name="Tsuchikane K."/>
            <person name="Ohji S."/>
            <person name="Yamazoe A."/>
            <person name="Ichikawa N."/>
            <person name="Kimura A."/>
            <person name="Fujita N."/>
        </authorList>
    </citation>
    <scope>NUCLEOTIDE SEQUENCE [LARGE SCALE GENOMIC DNA]</scope>
    <source>
        <strain evidence="1 2">NBRC 106054</strain>
    </source>
</reference>
<evidence type="ECO:0008006" key="3">
    <source>
        <dbReference type="Google" id="ProtNLM"/>
    </source>
</evidence>
<sequence length="103" mass="11892">MLNFFRKNPKPIFRFKESENTACITCDHVLTEKMPILYASHSADDGFWQFLCGQDNHSEENSKLISLRQATLIDPSINDLFEMPLGVGAVRESKSEIWKPFRI</sequence>
<dbReference type="EMBL" id="BBWV01000001">
    <property type="protein sequence ID" value="GAO41408.1"/>
    <property type="molecule type" value="Genomic_DNA"/>
</dbReference>
<proteinExistence type="predicted"/>
<dbReference type="STRING" id="1220578.FPE01S_01_04200"/>
<keyword evidence="2" id="KW-1185">Reference proteome</keyword>
<dbReference type="AlphaFoldDB" id="A0A0E9MVA5"/>
<dbReference type="Proteomes" id="UP000033121">
    <property type="component" value="Unassembled WGS sequence"/>
</dbReference>
<protein>
    <recommendedName>
        <fullName evidence="3">DUF2185 domain-containing protein</fullName>
    </recommendedName>
</protein>
<organism evidence="1 2">
    <name type="scientific">Flavihumibacter petaseus NBRC 106054</name>
    <dbReference type="NCBI Taxonomy" id="1220578"/>
    <lineage>
        <taxon>Bacteria</taxon>
        <taxon>Pseudomonadati</taxon>
        <taxon>Bacteroidota</taxon>
        <taxon>Chitinophagia</taxon>
        <taxon>Chitinophagales</taxon>
        <taxon>Chitinophagaceae</taxon>
        <taxon>Flavihumibacter</taxon>
    </lineage>
</organism>
<name>A0A0E9MVA5_9BACT</name>
<accession>A0A0E9MVA5</accession>
<evidence type="ECO:0000313" key="1">
    <source>
        <dbReference type="EMBL" id="GAO41408.1"/>
    </source>
</evidence>